<feature type="domain" description="Heterokaryon incompatibility" evidence="2">
    <location>
        <begin position="80"/>
        <end position="209"/>
    </location>
</feature>
<dbReference type="Pfam" id="PF06985">
    <property type="entry name" value="HET"/>
    <property type="match status" value="1"/>
</dbReference>
<dbReference type="AlphaFoldDB" id="W9X5P9"/>
<dbReference type="PANTHER" id="PTHR24148:SF73">
    <property type="entry name" value="HET DOMAIN PROTEIN (AFU_ORTHOLOGUE AFUA_8G01020)"/>
    <property type="match status" value="1"/>
</dbReference>
<proteinExistence type="predicted"/>
<evidence type="ECO:0000259" key="2">
    <source>
        <dbReference type="Pfam" id="PF06985"/>
    </source>
</evidence>
<comment type="caution">
    <text evidence="3">The sequence shown here is derived from an EMBL/GenBank/DDBJ whole genome shotgun (WGS) entry which is preliminary data.</text>
</comment>
<dbReference type="RefSeq" id="XP_007743544.1">
    <property type="nucleotide sequence ID" value="XM_007745354.1"/>
</dbReference>
<dbReference type="eggNOG" id="ENOG502TC8Y">
    <property type="taxonomic scope" value="Eukaryota"/>
</dbReference>
<evidence type="ECO:0000313" key="3">
    <source>
        <dbReference type="EMBL" id="EXJ72246.1"/>
    </source>
</evidence>
<dbReference type="EMBL" id="AMGX01000006">
    <property type="protein sequence ID" value="EXJ72246.1"/>
    <property type="molecule type" value="Genomic_DNA"/>
</dbReference>
<organism evidence="3 4">
    <name type="scientific">Cladophialophora psammophila CBS 110553</name>
    <dbReference type="NCBI Taxonomy" id="1182543"/>
    <lineage>
        <taxon>Eukaryota</taxon>
        <taxon>Fungi</taxon>
        <taxon>Dikarya</taxon>
        <taxon>Ascomycota</taxon>
        <taxon>Pezizomycotina</taxon>
        <taxon>Eurotiomycetes</taxon>
        <taxon>Chaetothyriomycetidae</taxon>
        <taxon>Chaetothyriales</taxon>
        <taxon>Herpotrichiellaceae</taxon>
        <taxon>Cladophialophora</taxon>
    </lineage>
</organism>
<dbReference type="PANTHER" id="PTHR24148">
    <property type="entry name" value="ANKYRIN REPEAT DOMAIN-CONTAINING PROTEIN 39 HOMOLOG-RELATED"/>
    <property type="match status" value="1"/>
</dbReference>
<dbReference type="HOGENOM" id="CLU_536356_0_0_1"/>
<dbReference type="GeneID" id="19189471"/>
<evidence type="ECO:0000313" key="4">
    <source>
        <dbReference type="Proteomes" id="UP000019471"/>
    </source>
</evidence>
<reference evidence="3 4" key="1">
    <citation type="submission" date="2013-03" db="EMBL/GenBank/DDBJ databases">
        <title>The Genome Sequence of Cladophialophora psammophila CBS 110553.</title>
        <authorList>
            <consortium name="The Broad Institute Genomics Platform"/>
            <person name="Cuomo C."/>
            <person name="de Hoog S."/>
            <person name="Gorbushina A."/>
            <person name="Walker B."/>
            <person name="Young S.K."/>
            <person name="Zeng Q."/>
            <person name="Gargeya S."/>
            <person name="Fitzgerald M."/>
            <person name="Haas B."/>
            <person name="Abouelleil A."/>
            <person name="Allen A.W."/>
            <person name="Alvarado L."/>
            <person name="Arachchi H.M."/>
            <person name="Berlin A.M."/>
            <person name="Chapman S.B."/>
            <person name="Gainer-Dewar J."/>
            <person name="Goldberg J."/>
            <person name="Griggs A."/>
            <person name="Gujja S."/>
            <person name="Hansen M."/>
            <person name="Howarth C."/>
            <person name="Imamovic A."/>
            <person name="Ireland A."/>
            <person name="Larimer J."/>
            <person name="McCowan C."/>
            <person name="Murphy C."/>
            <person name="Pearson M."/>
            <person name="Poon T.W."/>
            <person name="Priest M."/>
            <person name="Roberts A."/>
            <person name="Saif S."/>
            <person name="Shea T."/>
            <person name="Sisk P."/>
            <person name="Sykes S."/>
            <person name="Wortman J."/>
            <person name="Nusbaum C."/>
            <person name="Birren B."/>
        </authorList>
    </citation>
    <scope>NUCLEOTIDE SEQUENCE [LARGE SCALE GENOMIC DNA]</scope>
    <source>
        <strain evidence="3 4">CBS 110553</strain>
    </source>
</reference>
<keyword evidence="4" id="KW-1185">Reference proteome</keyword>
<name>W9X5P9_9EURO</name>
<dbReference type="InterPro" id="IPR010730">
    <property type="entry name" value="HET"/>
</dbReference>
<evidence type="ECO:0000256" key="1">
    <source>
        <dbReference type="SAM" id="MobiDB-lite"/>
    </source>
</evidence>
<protein>
    <recommendedName>
        <fullName evidence="2">Heterokaryon incompatibility domain-containing protein</fullName>
    </recommendedName>
</protein>
<dbReference type="OrthoDB" id="4850726at2759"/>
<dbReference type="STRING" id="1182543.W9X5P9"/>
<dbReference type="Proteomes" id="UP000019471">
    <property type="component" value="Unassembled WGS sequence"/>
</dbReference>
<sequence length="508" mass="58044">MVVRSYVTGRPNIGGASREYNSARRQSPLTWFESSNLSSQVLFRPLAANSFRLITLHPGYQWSPIKATLTTFTLGEAPQYEALSYTWGPKKSFKGIQVNGLLVDVRKNLWRFLQRVRRRDTDRIVWVDCLCISQVDLTEKSEQVRLIGDIFRGAKAVLAWTGEHDTSSRHVFKSLSGNSSSALLPGLSSQLWLNFENRNYWRRTWIAQEIALAKRVHILCGDDAVGWGVYLNSRPSQEHTNGGVFNLSSPSYLLDALGQQSPVRWSGFTRLYLIRALEKSKKGQGHNGVSTPRDAQAHGPPAMNRQHCNLNNLIHLVRGTRCEDPRDKIYALLSLEDQAVREAHPILPNYKLLVWDLFIDVYVTRLDEDITANRTFVRGLVAALELRKPGCGGYLQRNGRGGRDGFGMVACVFFEALKLKLLERKRNCRWLLPVIQVFYNEDLLGTRESEAMKAAESFICDYSRHMSFFPTDWRWLPTRLRCEAVDCDWWRHDDNPATHTLITSRSRG</sequence>
<accession>W9X5P9</accession>
<dbReference type="InterPro" id="IPR052895">
    <property type="entry name" value="HetReg/Transcr_Mod"/>
</dbReference>
<feature type="region of interest" description="Disordered" evidence="1">
    <location>
        <begin position="282"/>
        <end position="302"/>
    </location>
</feature>
<gene>
    <name evidence="3" type="ORF">A1O5_04750</name>
</gene>